<dbReference type="InterPro" id="IPR000742">
    <property type="entry name" value="EGF"/>
</dbReference>
<reference evidence="5 6" key="1">
    <citation type="submission" date="2024-04" db="EMBL/GenBank/DDBJ databases">
        <authorList>
            <person name="Waldvogel A.-M."/>
            <person name="Schoenle A."/>
        </authorList>
    </citation>
    <scope>NUCLEOTIDE SEQUENCE [LARGE SCALE GENOMIC DNA]</scope>
</reference>
<sequence>MRLVVKLRMNVCDGRCCDGWSWSLRTRGCSKPRCFPRCLNAGMCRAPNRCVCAPGFYGKRCQVSTVTVLYAATSNQNSEVGEVIRNKDNRPRSVRN</sequence>
<name>A0AAV2J5K7_KNICA</name>
<evidence type="ECO:0000256" key="2">
    <source>
        <dbReference type="ARBA" id="ARBA00023157"/>
    </source>
</evidence>
<evidence type="ECO:0000313" key="6">
    <source>
        <dbReference type="Proteomes" id="UP001497482"/>
    </source>
</evidence>
<dbReference type="InterPro" id="IPR050969">
    <property type="entry name" value="Dev_Signal_Modulators"/>
</dbReference>
<organism evidence="5 6">
    <name type="scientific">Knipowitschia caucasica</name>
    <name type="common">Caucasian dwarf goby</name>
    <name type="synonym">Pomatoschistus caucasicus</name>
    <dbReference type="NCBI Taxonomy" id="637954"/>
    <lineage>
        <taxon>Eukaryota</taxon>
        <taxon>Metazoa</taxon>
        <taxon>Chordata</taxon>
        <taxon>Craniata</taxon>
        <taxon>Vertebrata</taxon>
        <taxon>Euteleostomi</taxon>
        <taxon>Actinopterygii</taxon>
        <taxon>Neopterygii</taxon>
        <taxon>Teleostei</taxon>
        <taxon>Neoteleostei</taxon>
        <taxon>Acanthomorphata</taxon>
        <taxon>Gobiaria</taxon>
        <taxon>Gobiiformes</taxon>
        <taxon>Gobioidei</taxon>
        <taxon>Gobiidae</taxon>
        <taxon>Gobiinae</taxon>
        <taxon>Knipowitschia</taxon>
    </lineage>
</organism>
<dbReference type="EMBL" id="OZ035832">
    <property type="protein sequence ID" value="CAL1571312.1"/>
    <property type="molecule type" value="Genomic_DNA"/>
</dbReference>
<gene>
    <name evidence="5" type="ORF">KC01_LOCUS3439</name>
</gene>
<dbReference type="GO" id="GO:0005576">
    <property type="term" value="C:extracellular region"/>
    <property type="evidence" value="ECO:0007669"/>
    <property type="project" value="TreeGrafter"/>
</dbReference>
<feature type="disulfide bond" evidence="3">
    <location>
        <begin position="52"/>
        <end position="61"/>
    </location>
</feature>
<dbReference type="Gene3D" id="2.10.25.10">
    <property type="entry name" value="Laminin"/>
    <property type="match status" value="1"/>
</dbReference>
<evidence type="ECO:0000256" key="1">
    <source>
        <dbReference type="ARBA" id="ARBA00022729"/>
    </source>
</evidence>
<dbReference type="PANTHER" id="PTHR14949">
    <property type="entry name" value="EGF-LIKE-DOMAIN, MULTIPLE 7, 8"/>
    <property type="match status" value="1"/>
</dbReference>
<keyword evidence="6" id="KW-1185">Reference proteome</keyword>
<keyword evidence="1" id="KW-0732">Signal</keyword>
<keyword evidence="3" id="KW-0245">EGF-like domain</keyword>
<dbReference type="SUPFAM" id="SSF57196">
    <property type="entry name" value="EGF/Laminin"/>
    <property type="match status" value="1"/>
</dbReference>
<evidence type="ECO:0000256" key="3">
    <source>
        <dbReference type="PROSITE-ProRule" id="PRU00076"/>
    </source>
</evidence>
<protein>
    <recommendedName>
        <fullName evidence="4">EGF-like domain-containing protein</fullName>
    </recommendedName>
</protein>
<comment type="caution">
    <text evidence="3">Lacks conserved residue(s) required for the propagation of feature annotation.</text>
</comment>
<feature type="domain" description="EGF-like" evidence="4">
    <location>
        <begin position="30"/>
        <end position="62"/>
    </location>
</feature>
<keyword evidence="2 3" id="KW-1015">Disulfide bond</keyword>
<dbReference type="PROSITE" id="PS50026">
    <property type="entry name" value="EGF_3"/>
    <property type="match status" value="1"/>
</dbReference>
<dbReference type="PROSITE" id="PS00022">
    <property type="entry name" value="EGF_1"/>
    <property type="match status" value="1"/>
</dbReference>
<accession>A0AAV2J5K7</accession>
<dbReference type="PROSITE" id="PS01186">
    <property type="entry name" value="EGF_2"/>
    <property type="match status" value="1"/>
</dbReference>
<dbReference type="AlphaFoldDB" id="A0AAV2J5K7"/>
<evidence type="ECO:0000259" key="4">
    <source>
        <dbReference type="PROSITE" id="PS50026"/>
    </source>
</evidence>
<proteinExistence type="predicted"/>
<dbReference type="Proteomes" id="UP001497482">
    <property type="component" value="Chromosome 10"/>
</dbReference>
<dbReference type="GO" id="GO:0005102">
    <property type="term" value="F:signaling receptor binding"/>
    <property type="evidence" value="ECO:0007669"/>
    <property type="project" value="TreeGrafter"/>
</dbReference>
<dbReference type="GO" id="GO:0009986">
    <property type="term" value="C:cell surface"/>
    <property type="evidence" value="ECO:0007669"/>
    <property type="project" value="TreeGrafter"/>
</dbReference>
<dbReference type="PANTHER" id="PTHR14949:SF56">
    <property type="entry name" value="EGF-LIKE-DOMAIN, MULTIPLE 7"/>
    <property type="match status" value="1"/>
</dbReference>
<evidence type="ECO:0000313" key="5">
    <source>
        <dbReference type="EMBL" id="CAL1571312.1"/>
    </source>
</evidence>
<feature type="disulfide bond" evidence="3">
    <location>
        <begin position="34"/>
        <end position="44"/>
    </location>
</feature>